<reference evidence="4" key="1">
    <citation type="submission" date="2020-11" db="EMBL/GenBank/DDBJ databases">
        <authorList>
            <consortium name="DOE Joint Genome Institute"/>
            <person name="Ahrendt S."/>
            <person name="Riley R."/>
            <person name="Andreopoulos W."/>
            <person name="Labutti K."/>
            <person name="Pangilinan J."/>
            <person name="Ruiz-Duenas F.J."/>
            <person name="Barrasa J.M."/>
            <person name="Sanchez-Garcia M."/>
            <person name="Camarero S."/>
            <person name="Miyauchi S."/>
            <person name="Serrano A."/>
            <person name="Linde D."/>
            <person name="Babiker R."/>
            <person name="Drula E."/>
            <person name="Ayuso-Fernandez I."/>
            <person name="Pacheco R."/>
            <person name="Padilla G."/>
            <person name="Ferreira P."/>
            <person name="Barriuso J."/>
            <person name="Kellner H."/>
            <person name="Castanera R."/>
            <person name="Alfaro M."/>
            <person name="Ramirez L."/>
            <person name="Pisabarro A.G."/>
            <person name="Kuo A."/>
            <person name="Tritt A."/>
            <person name="Lipzen A."/>
            <person name="He G."/>
            <person name="Yan M."/>
            <person name="Ng V."/>
            <person name="Cullen D."/>
            <person name="Martin F."/>
            <person name="Rosso M.-N."/>
            <person name="Henrissat B."/>
            <person name="Hibbett D."/>
            <person name="Martinez A.T."/>
            <person name="Grigoriev I.V."/>
        </authorList>
    </citation>
    <scope>NUCLEOTIDE SEQUENCE</scope>
    <source>
        <strain evidence="4">ATCC 90797</strain>
    </source>
</reference>
<dbReference type="PANTHER" id="PTHR11240:SF22">
    <property type="entry name" value="RIBONUCLEASE T2"/>
    <property type="match status" value="1"/>
</dbReference>
<sequence>MEAFGSIWLQPLPENILLPRSRSTLLALRGIFTALRHQEYPRLHAIQCSACYFRLSSGTPQHRSSDSWTIHDNCDTSFKQICDPSRAYTNIPSLLTEDGAADVVEFIKQVPGKHQWLERPFWEHEWSKHGTCMSTLEPRCLQAGSSRGAEAVAFFKTVVALFKSSSQGTLPSSSQTFTLATLTGALTTASGPHLGLYTST</sequence>
<comment type="similarity">
    <text evidence="1 3">Belongs to the RNase T2 family.</text>
</comment>
<protein>
    <recommendedName>
        <fullName evidence="2">ribonuclease T2</fullName>
        <ecNumber evidence="2">4.6.1.19</ecNumber>
    </recommendedName>
</protein>
<dbReference type="OrthoDB" id="435754at2759"/>
<name>A0A9P6AC55_PLEER</name>
<dbReference type="EC" id="4.6.1.19" evidence="2"/>
<dbReference type="AlphaFoldDB" id="A0A9P6AC55"/>
<evidence type="ECO:0000256" key="1">
    <source>
        <dbReference type="ARBA" id="ARBA00007469"/>
    </source>
</evidence>
<accession>A0A9P6AC55</accession>
<dbReference type="EMBL" id="MU154521">
    <property type="protein sequence ID" value="KAF9502334.1"/>
    <property type="molecule type" value="Genomic_DNA"/>
</dbReference>
<keyword evidence="5" id="KW-1185">Reference proteome</keyword>
<dbReference type="Pfam" id="PF00445">
    <property type="entry name" value="Ribonuclease_T2"/>
    <property type="match status" value="1"/>
</dbReference>
<dbReference type="GO" id="GO:0003723">
    <property type="term" value="F:RNA binding"/>
    <property type="evidence" value="ECO:0007669"/>
    <property type="project" value="InterPro"/>
</dbReference>
<dbReference type="GO" id="GO:0033897">
    <property type="term" value="F:ribonuclease T2 activity"/>
    <property type="evidence" value="ECO:0007669"/>
    <property type="project" value="UniProtKB-EC"/>
</dbReference>
<gene>
    <name evidence="4" type="ORF">BDN71DRAFT_31417</name>
</gene>
<organism evidence="4 5">
    <name type="scientific">Pleurotus eryngii</name>
    <name type="common">Boletus of the steppes</name>
    <dbReference type="NCBI Taxonomy" id="5323"/>
    <lineage>
        <taxon>Eukaryota</taxon>
        <taxon>Fungi</taxon>
        <taxon>Dikarya</taxon>
        <taxon>Basidiomycota</taxon>
        <taxon>Agaricomycotina</taxon>
        <taxon>Agaricomycetes</taxon>
        <taxon>Agaricomycetidae</taxon>
        <taxon>Agaricales</taxon>
        <taxon>Pleurotineae</taxon>
        <taxon>Pleurotaceae</taxon>
        <taxon>Pleurotus</taxon>
    </lineage>
</organism>
<evidence type="ECO:0000256" key="2">
    <source>
        <dbReference type="ARBA" id="ARBA00012571"/>
    </source>
</evidence>
<proteinExistence type="inferred from homology"/>
<comment type="caution">
    <text evidence="4">The sequence shown here is derived from an EMBL/GenBank/DDBJ whole genome shotgun (WGS) entry which is preliminary data.</text>
</comment>
<dbReference type="Proteomes" id="UP000807025">
    <property type="component" value="Unassembled WGS sequence"/>
</dbReference>
<dbReference type="GO" id="GO:0005576">
    <property type="term" value="C:extracellular region"/>
    <property type="evidence" value="ECO:0007669"/>
    <property type="project" value="TreeGrafter"/>
</dbReference>
<dbReference type="InterPro" id="IPR036430">
    <property type="entry name" value="RNase_T2-like_sf"/>
</dbReference>
<evidence type="ECO:0000313" key="4">
    <source>
        <dbReference type="EMBL" id="KAF9502334.1"/>
    </source>
</evidence>
<dbReference type="GO" id="GO:0006401">
    <property type="term" value="P:RNA catabolic process"/>
    <property type="evidence" value="ECO:0007669"/>
    <property type="project" value="TreeGrafter"/>
</dbReference>
<dbReference type="PANTHER" id="PTHR11240">
    <property type="entry name" value="RIBONUCLEASE T2"/>
    <property type="match status" value="1"/>
</dbReference>
<evidence type="ECO:0000256" key="3">
    <source>
        <dbReference type="RuleBase" id="RU004328"/>
    </source>
</evidence>
<dbReference type="InterPro" id="IPR001568">
    <property type="entry name" value="RNase_T2-like"/>
</dbReference>
<dbReference type="PROSITE" id="PS00531">
    <property type="entry name" value="RNASE_T2_2"/>
    <property type="match status" value="1"/>
</dbReference>
<dbReference type="InterPro" id="IPR033130">
    <property type="entry name" value="RNase_T2_His_AS_2"/>
</dbReference>
<dbReference type="Gene3D" id="3.90.730.10">
    <property type="entry name" value="Ribonuclease T2-like"/>
    <property type="match status" value="1"/>
</dbReference>
<dbReference type="SUPFAM" id="SSF55895">
    <property type="entry name" value="Ribonuclease Rh-like"/>
    <property type="match status" value="1"/>
</dbReference>
<evidence type="ECO:0000313" key="5">
    <source>
        <dbReference type="Proteomes" id="UP000807025"/>
    </source>
</evidence>